<evidence type="ECO:0000256" key="1">
    <source>
        <dbReference type="ARBA" id="ARBA00004613"/>
    </source>
</evidence>
<dbReference type="PANTHER" id="PTHR22923:SF116">
    <property type="entry name" value="C1Q DOMAIN-CONTAINING PROTEIN"/>
    <property type="match status" value="1"/>
</dbReference>
<feature type="signal peptide" evidence="4">
    <location>
        <begin position="1"/>
        <end position="21"/>
    </location>
</feature>
<sequence>MVSSFFLVCIFETLLLSSISSENVSTGDEKYEKIFKELNDLRHTTTFLVQQNKLLQLKLAKVEENDSARCEKSRKRFASVNFLSVFFTVENNNDMSLGDNQVIAFDHVVSNEGSGYDTSNGIFTAPTNGVYVFHVQIRGNEHHSCLVDIVKKGNRLISIWVTSNTSDSSMAVVRLNDGDKIWIRNSHYNGGGCVLDDLSSFSGFLLYQ</sequence>
<feature type="chain" id="PRO_5035930857" evidence="4">
    <location>
        <begin position="22"/>
        <end position="208"/>
    </location>
</feature>
<evidence type="ECO:0000256" key="2">
    <source>
        <dbReference type="ARBA" id="ARBA00022525"/>
    </source>
</evidence>
<feature type="domain" description="C1q" evidence="5">
    <location>
        <begin position="80"/>
        <end position="208"/>
    </location>
</feature>
<evidence type="ECO:0000313" key="6">
    <source>
        <dbReference type="EMBL" id="CAG2247792.1"/>
    </source>
</evidence>
<proteinExistence type="predicted"/>
<dbReference type="GO" id="GO:0005576">
    <property type="term" value="C:extracellular region"/>
    <property type="evidence" value="ECO:0007669"/>
    <property type="project" value="UniProtKB-SubCell"/>
</dbReference>
<keyword evidence="3 4" id="KW-0732">Signal</keyword>
<keyword evidence="7" id="KW-1185">Reference proteome</keyword>
<dbReference type="PANTHER" id="PTHR22923">
    <property type="entry name" value="CEREBELLIN-RELATED"/>
    <property type="match status" value="1"/>
</dbReference>
<dbReference type="AlphaFoldDB" id="A0A8S3UUJ3"/>
<name>A0A8S3UUJ3_MYTED</name>
<dbReference type="OrthoDB" id="6151356at2759"/>
<gene>
    <name evidence="6" type="ORF">MEDL_59636</name>
</gene>
<comment type="caution">
    <text evidence="6">The sequence shown here is derived from an EMBL/GenBank/DDBJ whole genome shotgun (WGS) entry which is preliminary data.</text>
</comment>
<evidence type="ECO:0000256" key="4">
    <source>
        <dbReference type="SAM" id="SignalP"/>
    </source>
</evidence>
<evidence type="ECO:0000313" key="7">
    <source>
        <dbReference type="Proteomes" id="UP000683360"/>
    </source>
</evidence>
<evidence type="ECO:0000259" key="5">
    <source>
        <dbReference type="PROSITE" id="PS50871"/>
    </source>
</evidence>
<protein>
    <submittedName>
        <fullName evidence="6">C1QL</fullName>
    </submittedName>
</protein>
<dbReference type="PROSITE" id="PS50871">
    <property type="entry name" value="C1Q"/>
    <property type="match status" value="1"/>
</dbReference>
<dbReference type="InterPro" id="IPR050822">
    <property type="entry name" value="Cerebellin_Synaptic_Org"/>
</dbReference>
<comment type="subcellular location">
    <subcellularLocation>
        <location evidence="1">Secreted</location>
    </subcellularLocation>
</comment>
<dbReference type="InterPro" id="IPR001073">
    <property type="entry name" value="C1q_dom"/>
</dbReference>
<dbReference type="EMBL" id="CAJPWZ010002914">
    <property type="protein sequence ID" value="CAG2247792.1"/>
    <property type="molecule type" value="Genomic_DNA"/>
</dbReference>
<dbReference type="InterPro" id="IPR008983">
    <property type="entry name" value="Tumour_necrosis_fac-like_dom"/>
</dbReference>
<dbReference type="SMART" id="SM00110">
    <property type="entry name" value="C1Q"/>
    <property type="match status" value="1"/>
</dbReference>
<dbReference type="Proteomes" id="UP000683360">
    <property type="component" value="Unassembled WGS sequence"/>
</dbReference>
<organism evidence="6 7">
    <name type="scientific">Mytilus edulis</name>
    <name type="common">Blue mussel</name>
    <dbReference type="NCBI Taxonomy" id="6550"/>
    <lineage>
        <taxon>Eukaryota</taxon>
        <taxon>Metazoa</taxon>
        <taxon>Spiralia</taxon>
        <taxon>Lophotrochozoa</taxon>
        <taxon>Mollusca</taxon>
        <taxon>Bivalvia</taxon>
        <taxon>Autobranchia</taxon>
        <taxon>Pteriomorphia</taxon>
        <taxon>Mytilida</taxon>
        <taxon>Mytiloidea</taxon>
        <taxon>Mytilidae</taxon>
        <taxon>Mytilinae</taxon>
        <taxon>Mytilus</taxon>
    </lineage>
</organism>
<keyword evidence="2" id="KW-0964">Secreted</keyword>
<dbReference type="Gene3D" id="2.60.120.40">
    <property type="match status" value="1"/>
</dbReference>
<reference evidence="6" key="1">
    <citation type="submission" date="2021-03" db="EMBL/GenBank/DDBJ databases">
        <authorList>
            <person name="Bekaert M."/>
        </authorList>
    </citation>
    <scope>NUCLEOTIDE SEQUENCE</scope>
</reference>
<dbReference type="PRINTS" id="PR00007">
    <property type="entry name" value="COMPLEMNTC1Q"/>
</dbReference>
<dbReference type="Pfam" id="PF00386">
    <property type="entry name" value="C1q"/>
    <property type="match status" value="1"/>
</dbReference>
<accession>A0A8S3UUJ3</accession>
<dbReference type="SUPFAM" id="SSF49842">
    <property type="entry name" value="TNF-like"/>
    <property type="match status" value="1"/>
</dbReference>
<evidence type="ECO:0000256" key="3">
    <source>
        <dbReference type="ARBA" id="ARBA00022729"/>
    </source>
</evidence>